<evidence type="ECO:0000313" key="3">
    <source>
        <dbReference type="Proteomes" id="UP000234474"/>
    </source>
</evidence>
<feature type="region of interest" description="Disordered" evidence="1">
    <location>
        <begin position="1"/>
        <end position="91"/>
    </location>
</feature>
<comment type="caution">
    <text evidence="2">The sequence shown here is derived from an EMBL/GenBank/DDBJ whole genome shotgun (WGS) entry which is preliminary data.</text>
</comment>
<name>A0A2I1C2D5_ASPN1</name>
<dbReference type="AlphaFoldDB" id="A0A2I1C2D5"/>
<dbReference type="GeneID" id="36533121"/>
<gene>
    <name evidence="2" type="ORF">P174DRAFT_433221</name>
</gene>
<protein>
    <submittedName>
        <fullName evidence="2">Uncharacterized protein</fullName>
    </submittedName>
</protein>
<dbReference type="RefSeq" id="XP_024680389.1">
    <property type="nucleotide sequence ID" value="XM_024825796.1"/>
</dbReference>
<sequence length="172" mass="18627">MMVDDGDGAGQQGNDEEDTLPINPDYSVLSAHHMVRPPGAIIRQYEAPEPGGESPKEATKQMGSRVHNQGAERLEATSAEAPSGELRAPSGMQTAQWQASYCSCALVPALSGETMQEKWSVAATTVDLNRKKKGVALKLNWSFRRLETSAPPRRFAASRGNFGKSSLRRGKE</sequence>
<evidence type="ECO:0000313" key="2">
    <source>
        <dbReference type="EMBL" id="PKX91794.1"/>
    </source>
</evidence>
<feature type="region of interest" description="Disordered" evidence="1">
    <location>
        <begin position="152"/>
        <end position="172"/>
    </location>
</feature>
<dbReference type="EMBL" id="MSZS01000006">
    <property type="protein sequence ID" value="PKX91794.1"/>
    <property type="molecule type" value="Genomic_DNA"/>
</dbReference>
<accession>A0A2I1C2D5</accession>
<dbReference type="Proteomes" id="UP000234474">
    <property type="component" value="Unassembled WGS sequence"/>
</dbReference>
<dbReference type="VEuPathDB" id="FungiDB:P174DRAFT_433221"/>
<keyword evidence="3" id="KW-1185">Reference proteome</keyword>
<evidence type="ECO:0000256" key="1">
    <source>
        <dbReference type="SAM" id="MobiDB-lite"/>
    </source>
</evidence>
<reference evidence="3" key="1">
    <citation type="journal article" date="2018" name="Proc. Natl. Acad. Sci. U.S.A.">
        <title>Linking secondary metabolites to gene clusters through genome sequencing of six diverse Aspergillus species.</title>
        <authorList>
            <person name="Kaerboelling I."/>
            <person name="Vesth T.C."/>
            <person name="Frisvad J.C."/>
            <person name="Nybo J.L."/>
            <person name="Theobald S."/>
            <person name="Kuo A."/>
            <person name="Bowyer P."/>
            <person name="Matsuda Y."/>
            <person name="Mondo S."/>
            <person name="Lyhne E.K."/>
            <person name="Kogle M.E."/>
            <person name="Clum A."/>
            <person name="Lipzen A."/>
            <person name="Salamov A."/>
            <person name="Ngan C.Y."/>
            <person name="Daum C."/>
            <person name="Chiniquy J."/>
            <person name="Barry K."/>
            <person name="LaButti K."/>
            <person name="Haridas S."/>
            <person name="Simmons B.A."/>
            <person name="Magnuson J.K."/>
            <person name="Mortensen U.H."/>
            <person name="Larsen T.O."/>
            <person name="Grigoriev I.V."/>
            <person name="Baker S.E."/>
            <person name="Andersen M.R."/>
        </authorList>
    </citation>
    <scope>NUCLEOTIDE SEQUENCE [LARGE SCALE GENOMIC DNA]</scope>
    <source>
        <strain evidence="3">IBT 16806</strain>
    </source>
</reference>
<proteinExistence type="predicted"/>
<organism evidence="2 3">
    <name type="scientific">Aspergillus novofumigatus (strain IBT 16806)</name>
    <dbReference type="NCBI Taxonomy" id="1392255"/>
    <lineage>
        <taxon>Eukaryota</taxon>
        <taxon>Fungi</taxon>
        <taxon>Dikarya</taxon>
        <taxon>Ascomycota</taxon>
        <taxon>Pezizomycotina</taxon>
        <taxon>Eurotiomycetes</taxon>
        <taxon>Eurotiomycetidae</taxon>
        <taxon>Eurotiales</taxon>
        <taxon>Aspergillaceae</taxon>
        <taxon>Aspergillus</taxon>
        <taxon>Aspergillus subgen. Fumigati</taxon>
    </lineage>
</organism>